<dbReference type="GO" id="GO:0016740">
    <property type="term" value="F:transferase activity"/>
    <property type="evidence" value="ECO:0007669"/>
    <property type="project" value="UniProtKB-KW"/>
</dbReference>
<proteinExistence type="predicted"/>
<evidence type="ECO:0000259" key="2">
    <source>
        <dbReference type="Pfam" id="PF13439"/>
    </source>
</evidence>
<dbReference type="EMBL" id="LNQE01000033">
    <property type="protein sequence ID" value="KUG29798.1"/>
    <property type="molecule type" value="Genomic_DNA"/>
</dbReference>
<dbReference type="Pfam" id="PF13439">
    <property type="entry name" value="Glyco_transf_4"/>
    <property type="match status" value="1"/>
</dbReference>
<comment type="caution">
    <text evidence="3">The sequence shown here is derived from an EMBL/GenBank/DDBJ whole genome shotgun (WGS) entry which is preliminary data.</text>
</comment>
<dbReference type="PANTHER" id="PTHR12526:SF630">
    <property type="entry name" value="GLYCOSYLTRANSFERASE"/>
    <property type="match status" value="1"/>
</dbReference>
<dbReference type="InterPro" id="IPR028098">
    <property type="entry name" value="Glyco_trans_4-like_N"/>
</dbReference>
<gene>
    <name evidence="3" type="ORF">ASZ90_000299</name>
</gene>
<dbReference type="AlphaFoldDB" id="A0A0W8G9P4"/>
<accession>A0A0W8G9P4</accession>
<protein>
    <submittedName>
        <fullName evidence="3">Glycosyl transferase, group 1</fullName>
    </submittedName>
</protein>
<reference evidence="3" key="1">
    <citation type="journal article" date="2015" name="Proc. Natl. Acad. Sci. U.S.A.">
        <title>Networks of energetic and metabolic interactions define dynamics in microbial communities.</title>
        <authorList>
            <person name="Embree M."/>
            <person name="Liu J.K."/>
            <person name="Al-Bassam M.M."/>
            <person name="Zengler K."/>
        </authorList>
    </citation>
    <scope>NUCLEOTIDE SEQUENCE</scope>
</reference>
<organism evidence="3">
    <name type="scientific">hydrocarbon metagenome</name>
    <dbReference type="NCBI Taxonomy" id="938273"/>
    <lineage>
        <taxon>unclassified sequences</taxon>
        <taxon>metagenomes</taxon>
        <taxon>ecological metagenomes</taxon>
    </lineage>
</organism>
<dbReference type="Pfam" id="PF00534">
    <property type="entry name" value="Glycos_transf_1"/>
    <property type="match status" value="1"/>
</dbReference>
<dbReference type="SUPFAM" id="SSF53756">
    <property type="entry name" value="UDP-Glycosyltransferase/glycogen phosphorylase"/>
    <property type="match status" value="1"/>
</dbReference>
<name>A0A0W8G9P4_9ZZZZ</name>
<evidence type="ECO:0000259" key="1">
    <source>
        <dbReference type="Pfam" id="PF00534"/>
    </source>
</evidence>
<dbReference type="Gene3D" id="3.40.50.2000">
    <property type="entry name" value="Glycogen Phosphorylase B"/>
    <property type="match status" value="2"/>
</dbReference>
<keyword evidence="3" id="KW-0808">Transferase</keyword>
<dbReference type="InterPro" id="IPR001296">
    <property type="entry name" value="Glyco_trans_1"/>
</dbReference>
<dbReference type="PANTHER" id="PTHR12526">
    <property type="entry name" value="GLYCOSYLTRANSFERASE"/>
    <property type="match status" value="1"/>
</dbReference>
<feature type="domain" description="Glycosyl transferase family 1" evidence="1">
    <location>
        <begin position="184"/>
        <end position="343"/>
    </location>
</feature>
<evidence type="ECO:0000313" key="3">
    <source>
        <dbReference type="EMBL" id="KUG29798.1"/>
    </source>
</evidence>
<sequence length="372" mass="40571">MVHPTFAGKEQAEPLRLVLLLQDLCFGGTQRHALELAARLSPRRFRAELWTLMAGDDFLPQAEAYGLTVRRLCDAGSVGPRSLAALWRALRTHRPDLLVPLTVVPNIWGRVLGRLAGVAAVVGNCRGAADPAKQHEWLLWPLADHVLCNAGAVKTRLNRTFRVPEGRIAVIRNGVNTEAFTPAATPPDGPPVILCLARMDPVKDHATLLAAFDRLAPEHPEAQLWLVGDGPIREEVVRRIESSPFRERIRLFPGDADVRRYYARAAVLVLSSRHEGLPNVVLEAMASGLAVAATDVGGLSEVVRDGITGCLVPPGRPAALARALGELLGDAVLRRRMGQAARELAVAEFSLTAMARRHEEAFAAVWEKKRRP</sequence>
<feature type="domain" description="Glycosyltransferase subfamily 4-like N-terminal" evidence="2">
    <location>
        <begin position="26"/>
        <end position="178"/>
    </location>
</feature>
<dbReference type="CDD" id="cd03801">
    <property type="entry name" value="GT4_PimA-like"/>
    <property type="match status" value="1"/>
</dbReference>